<evidence type="ECO:0000256" key="12">
    <source>
        <dbReference type="ARBA" id="ARBA00023136"/>
    </source>
</evidence>
<evidence type="ECO:0000256" key="2">
    <source>
        <dbReference type="ARBA" id="ARBA00005073"/>
    </source>
</evidence>
<feature type="transmembrane region" description="Helical" evidence="15">
    <location>
        <begin position="12"/>
        <end position="30"/>
    </location>
</feature>
<keyword evidence="12 14" id="KW-0472">Membrane</keyword>
<dbReference type="Pfam" id="PF03653">
    <property type="entry name" value="UPF0093"/>
    <property type="match status" value="1"/>
</dbReference>
<proteinExistence type="inferred from homology"/>
<dbReference type="PANTHER" id="PTHR40255">
    <property type="entry name" value="UPF0093 MEMBRANE PROTEIN SLR1790"/>
    <property type="match status" value="1"/>
</dbReference>
<evidence type="ECO:0000256" key="13">
    <source>
        <dbReference type="ARBA" id="ARBA00048390"/>
    </source>
</evidence>
<dbReference type="EMBL" id="JBEWLY010000018">
    <property type="protein sequence ID" value="MET1756089.1"/>
    <property type="molecule type" value="Genomic_DNA"/>
</dbReference>
<gene>
    <name evidence="16" type="ORF">ABVV53_11570</name>
</gene>
<dbReference type="InterPro" id="IPR005265">
    <property type="entry name" value="HemJ-like"/>
</dbReference>
<evidence type="ECO:0000256" key="1">
    <source>
        <dbReference type="ARBA" id="ARBA00004651"/>
    </source>
</evidence>
<feature type="transmembrane region" description="Helical" evidence="15">
    <location>
        <begin position="85"/>
        <end position="106"/>
    </location>
</feature>
<evidence type="ECO:0000256" key="14">
    <source>
        <dbReference type="PIRNR" id="PIRNR004638"/>
    </source>
</evidence>
<evidence type="ECO:0000256" key="11">
    <source>
        <dbReference type="ARBA" id="ARBA00023004"/>
    </source>
</evidence>
<keyword evidence="7 15" id="KW-0812">Transmembrane</keyword>
<comment type="similarity">
    <text evidence="3 14">Belongs to the HemJ family.</text>
</comment>
<keyword evidence="9 15" id="KW-1133">Transmembrane helix</keyword>
<dbReference type="PIRSF" id="PIRSF004638">
    <property type="entry name" value="UCP004638"/>
    <property type="match status" value="1"/>
</dbReference>
<comment type="pathway">
    <text evidence="2 14">Porphyrin-containing compound metabolism; protoporphyrin-IX biosynthesis; protoporphyrin-IX from protoporphyrinogen-IX: step 1/1.</text>
</comment>
<reference evidence="16 17" key="1">
    <citation type="submission" date="2024-07" db="EMBL/GenBank/DDBJ databases">
        <title>Novosphingobium kalidii RD2P27.</title>
        <authorList>
            <person name="Sun J.-Q."/>
        </authorList>
    </citation>
    <scope>NUCLEOTIDE SEQUENCE [LARGE SCALE GENOMIC DNA]</scope>
    <source>
        <strain evidence="16 17">RD2P27</strain>
    </source>
</reference>
<keyword evidence="8 14" id="KW-0479">Metal-binding</keyword>
<dbReference type="EC" id="1.3.99.-" evidence="14"/>
<evidence type="ECO:0000256" key="10">
    <source>
        <dbReference type="ARBA" id="ARBA00023002"/>
    </source>
</evidence>
<evidence type="ECO:0000256" key="8">
    <source>
        <dbReference type="ARBA" id="ARBA00022723"/>
    </source>
</evidence>
<keyword evidence="11 14" id="KW-0408">Iron</keyword>
<keyword evidence="5 14" id="KW-1003">Cell membrane</keyword>
<keyword evidence="10" id="KW-0560">Oxidoreductase</keyword>
<comment type="catalytic activity">
    <reaction evidence="13 14">
        <text>protoporphyrinogen IX + 3 A = protoporphyrin IX + 3 AH2</text>
        <dbReference type="Rhea" id="RHEA:62000"/>
        <dbReference type="ChEBI" id="CHEBI:13193"/>
        <dbReference type="ChEBI" id="CHEBI:17499"/>
        <dbReference type="ChEBI" id="CHEBI:57306"/>
        <dbReference type="ChEBI" id="CHEBI:57307"/>
    </reaction>
</comment>
<comment type="function">
    <text evidence="14">Catalyzes the oxidation of protoporphyrinogen IX to protoporphyrin IX.</text>
</comment>
<dbReference type="Proteomes" id="UP001548713">
    <property type="component" value="Unassembled WGS sequence"/>
</dbReference>
<evidence type="ECO:0000256" key="7">
    <source>
        <dbReference type="ARBA" id="ARBA00022692"/>
    </source>
</evidence>
<sequence length="165" mass="17990">MLAISIVKALHIMGISLWAAGLIAVPLMLARHTPNDNQEEYARVRRFTHYGYTHLLTPAAVIAVAAGTGLIFLRGVFVPWMFAKLVLVGALVALHAGVGNIVVRMGEQTNERQPPHPLLFVIPALFLLTAILLVVLSKPGIGDGFIPEWLHSPRELQLPLDEVPT</sequence>
<evidence type="ECO:0000256" key="5">
    <source>
        <dbReference type="ARBA" id="ARBA00022475"/>
    </source>
</evidence>
<dbReference type="RefSeq" id="WP_353984607.1">
    <property type="nucleotide sequence ID" value="NZ_JBEWLY010000018.1"/>
</dbReference>
<organism evidence="16 17">
    <name type="scientific">Novosphingobium kalidii</name>
    <dbReference type="NCBI Taxonomy" id="3230299"/>
    <lineage>
        <taxon>Bacteria</taxon>
        <taxon>Pseudomonadati</taxon>
        <taxon>Pseudomonadota</taxon>
        <taxon>Alphaproteobacteria</taxon>
        <taxon>Sphingomonadales</taxon>
        <taxon>Sphingomonadaceae</taxon>
        <taxon>Novosphingobium</taxon>
    </lineage>
</organism>
<comment type="cofactor">
    <cofactor evidence="14">
        <name>heme b</name>
        <dbReference type="ChEBI" id="CHEBI:60344"/>
    </cofactor>
    <text evidence="14">Binds 1 heme b (iron(II)-protoporphyrin IX) group per subunit.</text>
</comment>
<feature type="transmembrane region" description="Helical" evidence="15">
    <location>
        <begin position="118"/>
        <end position="136"/>
    </location>
</feature>
<comment type="caution">
    <text evidence="16">The sequence shown here is derived from an EMBL/GenBank/DDBJ whole genome shotgun (WGS) entry which is preliminary data.</text>
</comment>
<evidence type="ECO:0000313" key="16">
    <source>
        <dbReference type="EMBL" id="MET1756089.1"/>
    </source>
</evidence>
<comment type="subcellular location">
    <subcellularLocation>
        <location evidence="1">Cell membrane</location>
        <topology evidence="1">Multi-pass membrane protein</topology>
    </subcellularLocation>
</comment>
<accession>A0ABV2D2K5</accession>
<keyword evidence="17" id="KW-1185">Reference proteome</keyword>
<evidence type="ECO:0000256" key="15">
    <source>
        <dbReference type="SAM" id="Phobius"/>
    </source>
</evidence>
<evidence type="ECO:0000256" key="6">
    <source>
        <dbReference type="ARBA" id="ARBA00022617"/>
    </source>
</evidence>
<evidence type="ECO:0000256" key="3">
    <source>
        <dbReference type="ARBA" id="ARBA00006501"/>
    </source>
</evidence>
<evidence type="ECO:0000256" key="4">
    <source>
        <dbReference type="ARBA" id="ARBA00017504"/>
    </source>
</evidence>
<evidence type="ECO:0000256" key="9">
    <source>
        <dbReference type="ARBA" id="ARBA00022989"/>
    </source>
</evidence>
<keyword evidence="6 14" id="KW-0349">Heme</keyword>
<evidence type="ECO:0000313" key="17">
    <source>
        <dbReference type="Proteomes" id="UP001548713"/>
    </source>
</evidence>
<name>A0ABV2D2K5_9SPHN</name>
<protein>
    <recommendedName>
        <fullName evidence="4 14">Protoporphyrinogen IX oxidase</fullName>
        <ecNumber evidence="14">1.3.99.-</ecNumber>
    </recommendedName>
</protein>
<dbReference type="PANTHER" id="PTHR40255:SF1">
    <property type="entry name" value="PROTOPORPHYRINOGEN IX OXIDASE"/>
    <property type="match status" value="1"/>
</dbReference>
<feature type="transmembrane region" description="Helical" evidence="15">
    <location>
        <begin position="50"/>
        <end position="73"/>
    </location>
</feature>